<protein>
    <submittedName>
        <fullName evidence="1">Uncharacterized protein</fullName>
    </submittedName>
</protein>
<proteinExistence type="predicted"/>
<sequence>MSGAGRAKTGCSPSSAVGTLPHDQVVVSEHSPLYGSVNSTLFPFSKGRAIEKSMKVNPSLNWAWQIQDPHCGVSPGPFFSTAASSGFANSTMTASSAAVHQPHFLNTTIPPHHFSPSIKGTNLSHYCCRS</sequence>
<dbReference type="AlphaFoldDB" id="A0ABC8QSK6"/>
<keyword evidence="2" id="KW-1185">Reference proteome</keyword>
<organism evidence="1 2">
    <name type="scientific">Ilex paraguariensis</name>
    <name type="common">yerba mate</name>
    <dbReference type="NCBI Taxonomy" id="185542"/>
    <lineage>
        <taxon>Eukaryota</taxon>
        <taxon>Viridiplantae</taxon>
        <taxon>Streptophyta</taxon>
        <taxon>Embryophyta</taxon>
        <taxon>Tracheophyta</taxon>
        <taxon>Spermatophyta</taxon>
        <taxon>Magnoliopsida</taxon>
        <taxon>eudicotyledons</taxon>
        <taxon>Gunneridae</taxon>
        <taxon>Pentapetalae</taxon>
        <taxon>asterids</taxon>
        <taxon>campanulids</taxon>
        <taxon>Aquifoliales</taxon>
        <taxon>Aquifoliaceae</taxon>
        <taxon>Ilex</taxon>
    </lineage>
</organism>
<dbReference type="Proteomes" id="UP001642360">
    <property type="component" value="Unassembled WGS sequence"/>
</dbReference>
<evidence type="ECO:0000313" key="1">
    <source>
        <dbReference type="EMBL" id="CAK9135382.1"/>
    </source>
</evidence>
<gene>
    <name evidence="1" type="ORF">ILEXP_LOCUS2325</name>
</gene>
<reference evidence="1 2" key="1">
    <citation type="submission" date="2024-02" db="EMBL/GenBank/DDBJ databases">
        <authorList>
            <person name="Vignale AGUSTIN F."/>
            <person name="Sosa J E."/>
            <person name="Modenutti C."/>
        </authorList>
    </citation>
    <scope>NUCLEOTIDE SEQUENCE [LARGE SCALE GENOMIC DNA]</scope>
</reference>
<dbReference type="EMBL" id="CAUOFW020000703">
    <property type="protein sequence ID" value="CAK9135382.1"/>
    <property type="molecule type" value="Genomic_DNA"/>
</dbReference>
<name>A0ABC8QSK6_9AQUA</name>
<accession>A0ABC8QSK6</accession>
<evidence type="ECO:0000313" key="2">
    <source>
        <dbReference type="Proteomes" id="UP001642360"/>
    </source>
</evidence>
<comment type="caution">
    <text evidence="1">The sequence shown here is derived from an EMBL/GenBank/DDBJ whole genome shotgun (WGS) entry which is preliminary data.</text>
</comment>